<keyword evidence="8" id="KW-1185">Reference proteome</keyword>
<evidence type="ECO:0000256" key="3">
    <source>
        <dbReference type="ARBA" id="ARBA00022989"/>
    </source>
</evidence>
<feature type="transmembrane region" description="Helical" evidence="5">
    <location>
        <begin position="91"/>
        <end position="113"/>
    </location>
</feature>
<reference evidence="7" key="1">
    <citation type="submission" date="2016-01" db="EMBL/GenBank/DDBJ databases">
        <authorList>
            <person name="Mcilroy J.S."/>
            <person name="Karst M S."/>
            <person name="Albertsen M."/>
        </authorList>
    </citation>
    <scope>NUCLEOTIDE SEQUENCE</scope>
    <source>
        <strain evidence="7">Cfx-K</strain>
    </source>
</reference>
<name>A0A160T631_9CHLR</name>
<dbReference type="EMBL" id="LN890656">
    <property type="protein sequence ID" value="CUS05841.1"/>
    <property type="molecule type" value="Genomic_DNA"/>
</dbReference>
<dbReference type="RefSeq" id="WP_157913332.1">
    <property type="nucleotide sequence ID" value="NZ_LN890656.1"/>
</dbReference>
<keyword evidence="4 5" id="KW-0472">Membrane</keyword>
<gene>
    <name evidence="7" type="ORF">CFX0092_B0307</name>
</gene>
<dbReference type="KEGG" id="pbf:CFX0092_B0307"/>
<comment type="subcellular location">
    <subcellularLocation>
        <location evidence="5">Cell membrane</location>
        <topology evidence="5">Multi-pass membrane protein</topology>
    </subcellularLocation>
</comment>
<evidence type="ECO:0000256" key="6">
    <source>
        <dbReference type="SAM" id="MobiDB-lite"/>
    </source>
</evidence>
<feature type="transmembrane region" description="Helical" evidence="5">
    <location>
        <begin position="279"/>
        <end position="300"/>
    </location>
</feature>
<evidence type="ECO:0000313" key="8">
    <source>
        <dbReference type="Proteomes" id="UP000215027"/>
    </source>
</evidence>
<feature type="transmembrane region" description="Helical" evidence="5">
    <location>
        <begin position="133"/>
        <end position="153"/>
    </location>
</feature>
<keyword evidence="2 5" id="KW-0812">Transmembrane</keyword>
<feature type="transmembrane region" description="Helical" evidence="5">
    <location>
        <begin position="192"/>
        <end position="211"/>
    </location>
</feature>
<evidence type="ECO:0000256" key="5">
    <source>
        <dbReference type="HAMAP-Rule" id="MF_01600"/>
    </source>
</evidence>
<feature type="region of interest" description="Disordered" evidence="6">
    <location>
        <begin position="20"/>
        <end position="41"/>
    </location>
</feature>
<feature type="transmembrane region" description="Helical" evidence="5">
    <location>
        <begin position="50"/>
        <end position="71"/>
    </location>
</feature>
<dbReference type="AlphaFoldDB" id="A0A160T631"/>
<dbReference type="PANTHER" id="PTHR39344">
    <property type="entry name" value="UPF0182 PROTEIN SLL1060"/>
    <property type="match status" value="1"/>
</dbReference>
<dbReference type="GO" id="GO:0005886">
    <property type="term" value="C:plasma membrane"/>
    <property type="evidence" value="ECO:0007669"/>
    <property type="project" value="UniProtKB-SubCell"/>
</dbReference>
<evidence type="ECO:0000256" key="4">
    <source>
        <dbReference type="ARBA" id="ARBA00023136"/>
    </source>
</evidence>
<comment type="similarity">
    <text evidence="5">Belongs to the UPF0182 family.</text>
</comment>
<organism evidence="7 8">
    <name type="scientific">Candidatus Promineifilum breve</name>
    <dbReference type="NCBI Taxonomy" id="1806508"/>
    <lineage>
        <taxon>Bacteria</taxon>
        <taxon>Bacillati</taxon>
        <taxon>Chloroflexota</taxon>
        <taxon>Ardenticatenia</taxon>
        <taxon>Candidatus Promineifilales</taxon>
        <taxon>Candidatus Promineifilaceae</taxon>
        <taxon>Candidatus Promineifilum</taxon>
    </lineage>
</organism>
<accession>A0A160T631</accession>
<dbReference type="PANTHER" id="PTHR39344:SF1">
    <property type="entry name" value="UPF0182 PROTEIN SLL1060"/>
    <property type="match status" value="1"/>
</dbReference>
<evidence type="ECO:0000256" key="1">
    <source>
        <dbReference type="ARBA" id="ARBA00022475"/>
    </source>
</evidence>
<dbReference type="Proteomes" id="UP000215027">
    <property type="component" value="Chromosome II"/>
</dbReference>
<keyword evidence="3 5" id="KW-1133">Transmembrane helix</keyword>
<feature type="transmembrane region" description="Helical" evidence="5">
    <location>
        <begin position="232"/>
        <end position="253"/>
    </location>
</feature>
<dbReference type="GO" id="GO:0005576">
    <property type="term" value="C:extracellular region"/>
    <property type="evidence" value="ECO:0007669"/>
    <property type="project" value="TreeGrafter"/>
</dbReference>
<protein>
    <recommendedName>
        <fullName evidence="5">UPF0182 protein CFX0092_B0307</fullName>
    </recommendedName>
</protein>
<dbReference type="InterPro" id="IPR005372">
    <property type="entry name" value="UPF0182"/>
</dbReference>
<keyword evidence="1 5" id="KW-1003">Cell membrane</keyword>
<sequence length="969" mass="108865">MKQEDFDIPEVFRRAMEEAGWRAEQEDDGGDRPPRRPFAPPARSPRFNRMLILVFLALLFIFSLGSIASFYTDFLWFDHLGFRDMFVKRLTVRAIVFGVAFVLAIVVLLGNWLPARLRAVRAAQATGGSAPGLGPIISGVAVVLSFLLASAAAGQWEELLLYLNAQPFGIEVPIFGRDVAFYVFNLPVYRFIQGWLFTLVLIALLGLLPIYSIPNLEELQRGTWRPLRSELLWRHAAVLGGVLLLLWAAGYALDMFDLLYSTRGVAFGAGYTDLRAGLWALRLQMAFMLLTALGVFYNALRPAPRLPLITGALWLFSVLVIGGVLPGVMQRYVVEPNELTLETPYIENNIALTRRAYDLERIEARDFGQVQDLQPQDLLDNEDVLRNIRLWDWRPLQRTYIQLQGLRPYYSFTDVDVDRYVIDGEQRQVMLGTRELDKSKLPAPSWVNRNLEFTHGYGIVMNPVNEVTADGQPSFFIQDFPPRSRVSIEVTRPEIYYGELTNDTVYVGSNRQEFSYPSGNTNVYTNYSGTGGVVLDSFLKRLAFAMRQSDPNVLLNDDITPTTRAQFRRQIQERIRALTPFLLLDADPYMVVNDEGRLIWLQDAYTVSDDFPYATPVRIPTGAATDDPTQPVTTTRTVNYMRNAVKIAVDAYNGTVSYYVSDPNDPIIRSYARAFPGVFQPFENMPADLMAHVRYPEGLLNVQADLYTTYHMTDVRVFYNKEDLWQIPNEVANGQEGPIEPYYVTLPLPGSNEPEYLLILPFSPATKNNMIAWLAARNDPAHYGQLIVYELPKQELVFGPIQIEGRIDQEPAISEQFTLWDQRGSSVIRGNLLVLPINQSFLYIEPVYLESDTSALPELKRIVTASNSAVAMAETLSGSLVALSRGSTDTPIVVVDDGVVDDGAEPTPAPTPEVILNPQTIEEYVAAANAHLAAAEEAQRNGDWATYGRELEALQQTLTELSAVIDQTE</sequence>
<evidence type="ECO:0000256" key="2">
    <source>
        <dbReference type="ARBA" id="ARBA00022692"/>
    </source>
</evidence>
<evidence type="ECO:0000313" key="7">
    <source>
        <dbReference type="EMBL" id="CUS05841.1"/>
    </source>
</evidence>
<dbReference type="Pfam" id="PF03699">
    <property type="entry name" value="UPF0182"/>
    <property type="match status" value="1"/>
</dbReference>
<dbReference type="HAMAP" id="MF_01600">
    <property type="entry name" value="UPF0182"/>
    <property type="match status" value="1"/>
</dbReference>
<dbReference type="OrthoDB" id="9763654at2"/>
<feature type="compositionally biased region" description="Basic and acidic residues" evidence="6">
    <location>
        <begin position="20"/>
        <end position="34"/>
    </location>
</feature>
<proteinExistence type="inferred from homology"/>
<feature type="transmembrane region" description="Helical" evidence="5">
    <location>
        <begin position="312"/>
        <end position="329"/>
    </location>
</feature>